<feature type="region of interest" description="Disordered" evidence="1">
    <location>
        <begin position="1"/>
        <end position="23"/>
    </location>
</feature>
<dbReference type="EMBL" id="BPLR01009649">
    <property type="protein sequence ID" value="GIY33504.1"/>
    <property type="molecule type" value="Genomic_DNA"/>
</dbReference>
<gene>
    <name evidence="2" type="ORF">CEXT_591011</name>
</gene>
<dbReference type="Proteomes" id="UP001054945">
    <property type="component" value="Unassembled WGS sequence"/>
</dbReference>
<evidence type="ECO:0000313" key="2">
    <source>
        <dbReference type="EMBL" id="GIY33504.1"/>
    </source>
</evidence>
<dbReference type="AlphaFoldDB" id="A0AAV4SKJ6"/>
<name>A0AAV4SKJ6_CAEEX</name>
<proteinExistence type="predicted"/>
<sequence length="122" mass="13606">MRNTDIYGSSSSCSSPSNPSEGSSVLRIYNLISRSSNNSDSLLDWSTCSKFSFTKSEHRGTIYTTPILSQRHFEEVCVRRTSMDPRPLILSPPIQQKGLLSYRFRMSTSGTDAGSFELALIQ</sequence>
<comment type="caution">
    <text evidence="2">The sequence shown here is derived from an EMBL/GenBank/DDBJ whole genome shotgun (WGS) entry which is preliminary data.</text>
</comment>
<evidence type="ECO:0000313" key="3">
    <source>
        <dbReference type="Proteomes" id="UP001054945"/>
    </source>
</evidence>
<keyword evidence="3" id="KW-1185">Reference proteome</keyword>
<evidence type="ECO:0000256" key="1">
    <source>
        <dbReference type="SAM" id="MobiDB-lite"/>
    </source>
</evidence>
<accession>A0AAV4SKJ6</accession>
<protein>
    <submittedName>
        <fullName evidence="2">Uncharacterized protein</fullName>
    </submittedName>
</protein>
<organism evidence="2 3">
    <name type="scientific">Caerostris extrusa</name>
    <name type="common">Bark spider</name>
    <name type="synonym">Caerostris bankana</name>
    <dbReference type="NCBI Taxonomy" id="172846"/>
    <lineage>
        <taxon>Eukaryota</taxon>
        <taxon>Metazoa</taxon>
        <taxon>Ecdysozoa</taxon>
        <taxon>Arthropoda</taxon>
        <taxon>Chelicerata</taxon>
        <taxon>Arachnida</taxon>
        <taxon>Araneae</taxon>
        <taxon>Araneomorphae</taxon>
        <taxon>Entelegynae</taxon>
        <taxon>Araneoidea</taxon>
        <taxon>Araneidae</taxon>
        <taxon>Caerostris</taxon>
    </lineage>
</organism>
<reference evidence="2 3" key="1">
    <citation type="submission" date="2021-06" db="EMBL/GenBank/DDBJ databases">
        <title>Caerostris extrusa draft genome.</title>
        <authorList>
            <person name="Kono N."/>
            <person name="Arakawa K."/>
        </authorList>
    </citation>
    <scope>NUCLEOTIDE SEQUENCE [LARGE SCALE GENOMIC DNA]</scope>
</reference>
<feature type="compositionally biased region" description="Low complexity" evidence="1">
    <location>
        <begin position="8"/>
        <end position="23"/>
    </location>
</feature>